<keyword evidence="9" id="KW-1185">Reference proteome</keyword>
<dbReference type="InterPro" id="IPR006029">
    <property type="entry name" value="Neurotrans-gated_channel_TM"/>
</dbReference>
<dbReference type="EnsemblMetazoa" id="G5911.1">
    <property type="protein sequence ID" value="G5911.1:cds"/>
    <property type="gene ID" value="G5911"/>
</dbReference>
<dbReference type="InterPro" id="IPR006202">
    <property type="entry name" value="Neur_chan_lig-bd"/>
</dbReference>
<evidence type="ECO:0000259" key="6">
    <source>
        <dbReference type="Pfam" id="PF02931"/>
    </source>
</evidence>
<feature type="domain" description="Neurotransmitter-gated ion-channel ligand-binding" evidence="6">
    <location>
        <begin position="14"/>
        <end position="85"/>
    </location>
</feature>
<dbReference type="InterPro" id="IPR006201">
    <property type="entry name" value="Neur_channel"/>
</dbReference>
<feature type="transmembrane region" description="Helical" evidence="5">
    <location>
        <begin position="308"/>
        <end position="328"/>
    </location>
</feature>
<evidence type="ECO:0000259" key="7">
    <source>
        <dbReference type="Pfam" id="PF02932"/>
    </source>
</evidence>
<evidence type="ECO:0000313" key="9">
    <source>
        <dbReference type="Proteomes" id="UP000005408"/>
    </source>
</evidence>
<dbReference type="CDD" id="cd19051">
    <property type="entry name" value="LGIC_TM_cation"/>
    <property type="match status" value="1"/>
</dbReference>
<name>A0A8W8N9M6_MAGGI</name>
<dbReference type="GO" id="GO:0004888">
    <property type="term" value="F:transmembrane signaling receptor activity"/>
    <property type="evidence" value="ECO:0007669"/>
    <property type="project" value="InterPro"/>
</dbReference>
<feature type="domain" description="Neurotransmitter-gated ion-channel transmembrane" evidence="7">
    <location>
        <begin position="154"/>
        <end position="265"/>
    </location>
</feature>
<evidence type="ECO:0000313" key="8">
    <source>
        <dbReference type="EnsemblMetazoa" id="G5911.1:cds"/>
    </source>
</evidence>
<dbReference type="SUPFAM" id="SSF63712">
    <property type="entry name" value="Nicotinic receptor ligand binding domain-like"/>
    <property type="match status" value="1"/>
</dbReference>
<evidence type="ECO:0000256" key="2">
    <source>
        <dbReference type="ARBA" id="ARBA00022692"/>
    </source>
</evidence>
<organism evidence="8 9">
    <name type="scientific">Magallana gigas</name>
    <name type="common">Pacific oyster</name>
    <name type="synonym">Crassostrea gigas</name>
    <dbReference type="NCBI Taxonomy" id="29159"/>
    <lineage>
        <taxon>Eukaryota</taxon>
        <taxon>Metazoa</taxon>
        <taxon>Spiralia</taxon>
        <taxon>Lophotrochozoa</taxon>
        <taxon>Mollusca</taxon>
        <taxon>Bivalvia</taxon>
        <taxon>Autobranchia</taxon>
        <taxon>Pteriomorphia</taxon>
        <taxon>Ostreida</taxon>
        <taxon>Ostreoidea</taxon>
        <taxon>Ostreidae</taxon>
        <taxon>Magallana</taxon>
    </lineage>
</organism>
<evidence type="ECO:0000256" key="1">
    <source>
        <dbReference type="ARBA" id="ARBA00004141"/>
    </source>
</evidence>
<feature type="transmembrane region" description="Helical" evidence="5">
    <location>
        <begin position="177"/>
        <end position="195"/>
    </location>
</feature>
<proteinExistence type="predicted"/>
<dbReference type="InterPro" id="IPR036734">
    <property type="entry name" value="Neur_chan_lig-bd_sf"/>
</dbReference>
<feature type="transmembrane region" description="Helical" evidence="5">
    <location>
        <begin position="207"/>
        <end position="232"/>
    </location>
</feature>
<protein>
    <submittedName>
        <fullName evidence="8">Uncharacterized protein</fullName>
    </submittedName>
</protein>
<dbReference type="InterPro" id="IPR036719">
    <property type="entry name" value="Neuro-gated_channel_TM_sf"/>
</dbReference>
<dbReference type="Pfam" id="PF02932">
    <property type="entry name" value="Neur_chan_memb"/>
    <property type="match status" value="1"/>
</dbReference>
<feature type="transmembrane region" description="Helical" evidence="5">
    <location>
        <begin position="147"/>
        <end position="170"/>
    </location>
</feature>
<dbReference type="PANTHER" id="PTHR18945">
    <property type="entry name" value="NEUROTRANSMITTER GATED ION CHANNEL"/>
    <property type="match status" value="1"/>
</dbReference>
<evidence type="ECO:0000256" key="3">
    <source>
        <dbReference type="ARBA" id="ARBA00022989"/>
    </source>
</evidence>
<dbReference type="Pfam" id="PF02931">
    <property type="entry name" value="Neur_chan_LBD"/>
    <property type="match status" value="1"/>
</dbReference>
<dbReference type="Gene3D" id="2.70.170.10">
    <property type="entry name" value="Neurotransmitter-gated ion-channel ligand-binding domain"/>
    <property type="match status" value="1"/>
</dbReference>
<dbReference type="Gene3D" id="1.20.58.390">
    <property type="entry name" value="Neurotransmitter-gated ion-channel transmembrane domain"/>
    <property type="match status" value="1"/>
</dbReference>
<accession>A0A8W8N9M6</accession>
<dbReference type="AlphaFoldDB" id="A0A8W8N9M6"/>
<dbReference type="Proteomes" id="UP000005408">
    <property type="component" value="Unassembled WGS sequence"/>
</dbReference>
<comment type="subcellular location">
    <subcellularLocation>
        <location evidence="1">Membrane</location>
        <topology evidence="1">Multi-pass membrane protein</topology>
    </subcellularLocation>
</comment>
<evidence type="ECO:0000256" key="5">
    <source>
        <dbReference type="SAM" id="Phobius"/>
    </source>
</evidence>
<dbReference type="GO" id="GO:0016020">
    <property type="term" value="C:membrane"/>
    <property type="evidence" value="ECO:0007669"/>
    <property type="project" value="UniProtKB-SubCell"/>
</dbReference>
<sequence length="371" mass="42700">SIYQEKTKLSLTVAYIDVKLKSLWKPDISLFNPLDDIFKGTENEKAVVHEEGFVYFDGLLKTETFCKPNLKYFPFDEHECSVQFVATSTVITNSLKKSKLFNDNAKWIYYQQKPCDLNLAPSRYGRQNNKERRVLVFPIKIIRRSSFLFVNIAVPLFMLSILNTVVFFIPAVPQDRLSFSIALLLSFTVYLIYVAELIPETSNPVPMVIYFLLFQFLLSAFITCSSFATAMLNQKQGKKKIPRAILRAFQRFQRKRVRDVELDNTNDAKLTNTDECDLKSKYDVNTSSDETLSSNITWNNISTFVDRIFFTITTIILFLEILLFAYLASLLNSSVDPALESDICRSNPMKEMTSHLCIDNVTECISLDLIR</sequence>
<dbReference type="GO" id="GO:0005230">
    <property type="term" value="F:extracellular ligand-gated monoatomic ion channel activity"/>
    <property type="evidence" value="ECO:0007669"/>
    <property type="project" value="InterPro"/>
</dbReference>
<keyword evidence="2 5" id="KW-0812">Transmembrane</keyword>
<reference evidence="8" key="1">
    <citation type="submission" date="2022-08" db="UniProtKB">
        <authorList>
            <consortium name="EnsemblMetazoa"/>
        </authorList>
    </citation>
    <scope>IDENTIFICATION</scope>
    <source>
        <strain evidence="8">05x7-T-G4-1.051#20</strain>
    </source>
</reference>
<evidence type="ECO:0000256" key="4">
    <source>
        <dbReference type="ARBA" id="ARBA00023136"/>
    </source>
</evidence>
<dbReference type="InterPro" id="IPR038050">
    <property type="entry name" value="Neuro_actylchol_rec"/>
</dbReference>
<keyword evidence="3 5" id="KW-1133">Transmembrane helix</keyword>
<dbReference type="SUPFAM" id="SSF90112">
    <property type="entry name" value="Neurotransmitter-gated ion-channel transmembrane pore"/>
    <property type="match status" value="1"/>
</dbReference>
<keyword evidence="4 5" id="KW-0472">Membrane</keyword>